<sequence>MTSPASTTTPATEARSHPVDKFLNTLARTNPFSHHRVTATGDRPVDVPSIHETEFRALVALAERAHDQNEAVGAVVWGESGSGKSNLLRRLGEWAAGGRAILVNFLELQAAPDRLHRAVLNAVVSALTNGMTAPWHRTPLYALLEELIRPAVTTGKKKLSPAELDAAFRKQVAGPVALVGAQPAVRAAGELLRCFLKTAMLERSRQGDGEAAGAAVRRLSGDGLDEDEAKAVGQRPADVENPLDAADSAGVLALLAQIARAEGKPLVICFDQINNLPRQQIADVSRLLHDLNDRLRNTLLVLSEVQGELVKLTEAGVISQATWDRLSANKVELQRVIVPKCRRILEARLEQFLVPFEGEEEVKRHYTEDGLFPLGENWFRDRFGKSVDVRPRHMIDAAREQWEELQKSLVATPDKRKWLDRWPNVDRTVKEPRKVEELIDEEVGKAVSGRITRHTATSNALPPNADNLCGLTEALLAASGVGLAVSRPKHGSPYDLLVRASRPGGGETTTGLVFVATGSSNSVTSALARLLGDKNTPNQVILVTDQRLPLAFGRATKAQGRNHYTALKTVPGFEHLELPLTEYAALEALDTVSRQARDLEIRQPDGSARALQRDEVIASYRRTGRFKTHPLLSRFIGDALPPVKVTITDVEVRTFIDGRLAITMGTDTQELARQFLNQLPPDRRVGLDVAGCRTRIEAVAKVMSESKDIAMTKLPDGFFLLPKRRPATR</sequence>
<gene>
    <name evidence="1" type="ORF">SOIL9_53200</name>
</gene>
<dbReference type="InterPro" id="IPR027417">
    <property type="entry name" value="P-loop_NTPase"/>
</dbReference>
<dbReference type="Proteomes" id="UP000464178">
    <property type="component" value="Chromosome"/>
</dbReference>
<name>A0A6P2CXC3_9BACT</name>
<proteinExistence type="predicted"/>
<keyword evidence="2" id="KW-1185">Reference proteome</keyword>
<reference evidence="1 2" key="1">
    <citation type="submission" date="2019-05" db="EMBL/GenBank/DDBJ databases">
        <authorList>
            <consortium name="Science for Life Laboratories"/>
        </authorList>
    </citation>
    <scope>NUCLEOTIDE SEQUENCE [LARGE SCALE GENOMIC DNA]</scope>
    <source>
        <strain evidence="1">Soil9</strain>
    </source>
</reference>
<dbReference type="KEGG" id="gms:SOIL9_53200"/>
<dbReference type="InterPro" id="IPR021228">
    <property type="entry name" value="BrxD"/>
</dbReference>
<dbReference type="AlphaFoldDB" id="A0A6P2CXC3"/>
<dbReference type="EMBL" id="LR593886">
    <property type="protein sequence ID" value="VTR92394.1"/>
    <property type="molecule type" value="Genomic_DNA"/>
</dbReference>
<evidence type="ECO:0000313" key="2">
    <source>
        <dbReference type="Proteomes" id="UP000464178"/>
    </source>
</evidence>
<dbReference type="RefSeq" id="WP_162667267.1">
    <property type="nucleotide sequence ID" value="NZ_LR593886.1"/>
</dbReference>
<accession>A0A6P2CXC3</accession>
<organism evidence="1 2">
    <name type="scientific">Gemmata massiliana</name>
    <dbReference type="NCBI Taxonomy" id="1210884"/>
    <lineage>
        <taxon>Bacteria</taxon>
        <taxon>Pseudomonadati</taxon>
        <taxon>Planctomycetota</taxon>
        <taxon>Planctomycetia</taxon>
        <taxon>Gemmatales</taxon>
        <taxon>Gemmataceae</taxon>
        <taxon>Gemmata</taxon>
    </lineage>
</organism>
<evidence type="ECO:0008006" key="3">
    <source>
        <dbReference type="Google" id="ProtNLM"/>
    </source>
</evidence>
<evidence type="ECO:0000313" key="1">
    <source>
        <dbReference type="EMBL" id="VTR92394.1"/>
    </source>
</evidence>
<protein>
    <recommendedName>
        <fullName evidence="3">Orc1-like AAA ATPase domain-containing protein</fullName>
    </recommendedName>
</protein>
<dbReference type="Pfam" id="PF10923">
    <property type="entry name" value="BrxC_BrxD"/>
    <property type="match status" value="1"/>
</dbReference>
<dbReference type="SUPFAM" id="SSF52540">
    <property type="entry name" value="P-loop containing nucleoside triphosphate hydrolases"/>
    <property type="match status" value="1"/>
</dbReference>